<feature type="non-terminal residue" evidence="5">
    <location>
        <position position="1481"/>
    </location>
</feature>
<feature type="compositionally biased region" description="Basic and acidic residues" evidence="4">
    <location>
        <begin position="449"/>
        <end position="466"/>
    </location>
</feature>
<proteinExistence type="predicted"/>
<keyword evidence="2" id="KW-0597">Phosphoprotein</keyword>
<feature type="compositionally biased region" description="Acidic residues" evidence="4">
    <location>
        <begin position="1295"/>
        <end position="1306"/>
    </location>
</feature>
<dbReference type="GO" id="GO:0005634">
    <property type="term" value="C:nucleus"/>
    <property type="evidence" value="ECO:0007669"/>
    <property type="project" value="UniProtKB-SubCell"/>
</dbReference>
<dbReference type="GO" id="GO:0007095">
    <property type="term" value="P:mitotic G2 DNA damage checkpoint signaling"/>
    <property type="evidence" value="ECO:0007669"/>
    <property type="project" value="TreeGrafter"/>
</dbReference>
<feature type="region of interest" description="Disordered" evidence="4">
    <location>
        <begin position="681"/>
        <end position="816"/>
    </location>
</feature>
<feature type="region of interest" description="Disordered" evidence="4">
    <location>
        <begin position="936"/>
        <end position="960"/>
    </location>
</feature>
<feature type="compositionally biased region" description="Low complexity" evidence="4">
    <location>
        <begin position="491"/>
        <end position="500"/>
    </location>
</feature>
<feature type="compositionally biased region" description="Basic and acidic residues" evidence="4">
    <location>
        <begin position="379"/>
        <end position="394"/>
    </location>
</feature>
<sequence>MKMKDGTTFNIVKRDVMGLEKVVDGMHISDATISKDPCISQEFSAPHSPHQNVKTARRDKFTKELAPQEPIKESIKESEPVQIFIQELVPGEPPAQKLVIKEPVEGAEGEPVEGAEGAPVDGAGEPVDSDEEPVDGAGEPVDSDEEPVDGAEESQEQQKLCAAYDVSDEDSEVGEIDYPFNGIEIQPSYNRNIFDTELSDEEERRSHHSDEDDQMELSKSKKKKPKEPTQKDRDKERLEIASESQRMQREATFSLPYHKPKQRSLAEFLNRRKTKPPIASTMRGSLKMSMRNPEVLKQLVSRKKDLEEFYKSDDEGAEDPEDAEWKPGMEPKKTDSDKDSDDSDMETDTEKSISEAKLDSAHSESKDNEISLIANEVGVHSRNDIVSSDSKDEVNATPGTIVDELPDIDTEKNLNLNINKDPSEISSTSTEEKMQLEERESLTQSCNAEESKSDAEQAKLSNDKIADGLITEPSKSEITSAGASKTQVDDSGIQSGSSSSNEDHDSNDATVNKSTSIANEKLAETSTPGDDNTEAENIDTKDNSLQGTPSLQNKEDDASKNNTPKLALLATKIPTLDLKATPKLGLGTNSGDFIDLEDATPKDKAGLDSFVDRFIKHSKTKRAKAGKRQVNLGVVQKVKGADGEENLESSSICIELEEDEDHTINEEVPGAKRVTLKQALKAKMREQREQERLRRHKEKKFMDSEDIEGEDAILDDEDEGDFTDKSESEYETESEPEENDIIINDKKRKKNKFLDEEADEDEMEDDTGDNDAEDENDNDAVIDGNDDSNDTVVLGSRPSKKIEEDDEEEDCNTNGEDLHLQWEDTQDVNKGLHRTETQDMFASQSIDKHPKKIDSADKDISMTSMDSSFEFFGSVIPAHQPGGGMKNPKRSHLNSESQDNSTAGFLTPLLKQKTDSLGSVSKGCDLSLPFENSQELCSTPSVSANPERSQSPTGVSLQLTPMDNSQFVSKDSNSSPTSKLRLDFVGATQTQVTQQGTTDELVGLCSGQFTGKTQDAKKSNLYDDDDDDDMAATQNIEDLMGLCSGRFNTQATGDDADNKTKGTSTGAFSQLFDTANKSTMEDDDLIGLCTGKFTTIININAPHCVGNFASNKQTSPVLPPKLAVSEKMEFIRKFKKNSLKKHHKTVKRIFTNFTIFITHYKEEHTTLLKLIKFSVFSTPSREEVTSGIRRDFLDAEAELSGSEDEVSDDEEEGEDDDFMEMEAGDAENYDDNELRDQVGRAHMKAEMDADKRRLRLLQEMYLENGDLHGEGRQRSFKWRNNDDENDDSNQRTVSDEEDNHEEETEDTEWRKQRYEREKFLEEQTNAVKDGENEPDIFKIGASLVRTTSVKSTKREPLKPSNPPVAPTNMPAPNPASTRPTAPSNPFCMPSKRGSFLSRNKSTLAKIAELTKDKGSTVGGAKQGGNFVFQQLSSEEVEAQKEQAETKLNRSVSAPAMKKARLDRSFFSLDETKQKSSIFKHL</sequence>
<feature type="compositionally biased region" description="Acidic residues" evidence="4">
    <location>
        <begin position="729"/>
        <end position="740"/>
    </location>
</feature>
<feature type="region of interest" description="Disordered" evidence="4">
    <location>
        <begin position="42"/>
        <end position="74"/>
    </location>
</feature>
<comment type="subcellular location">
    <subcellularLocation>
        <location evidence="1">Nucleus</location>
    </subcellularLocation>
</comment>
<keyword evidence="3" id="KW-0539">Nucleus</keyword>
<feature type="compositionally biased region" description="Basic and acidic residues" evidence="4">
    <location>
        <begin position="683"/>
        <end position="692"/>
    </location>
</feature>
<feature type="compositionally biased region" description="Acidic residues" evidence="4">
    <location>
        <begin position="704"/>
        <end position="721"/>
    </location>
</feature>
<evidence type="ECO:0008006" key="7">
    <source>
        <dbReference type="Google" id="ProtNLM"/>
    </source>
</evidence>
<evidence type="ECO:0000313" key="5">
    <source>
        <dbReference type="EMBL" id="CAL4101258.1"/>
    </source>
</evidence>
<accession>A0AAV2QZ27</accession>
<name>A0AAV2QZ27_MEGNR</name>
<feature type="region of interest" description="Disordered" evidence="4">
    <location>
        <begin position="1347"/>
        <end position="1394"/>
    </location>
</feature>
<feature type="compositionally biased region" description="Basic and acidic residues" evidence="4">
    <location>
        <begin position="226"/>
        <end position="240"/>
    </location>
</feature>
<dbReference type="EMBL" id="CAXKWB010011413">
    <property type="protein sequence ID" value="CAL4101258.1"/>
    <property type="molecule type" value="Genomic_DNA"/>
</dbReference>
<feature type="region of interest" description="Disordered" evidence="4">
    <location>
        <begin position="103"/>
        <end position="293"/>
    </location>
</feature>
<dbReference type="Proteomes" id="UP001497623">
    <property type="component" value="Unassembled WGS sequence"/>
</dbReference>
<dbReference type="InterPro" id="IPR024146">
    <property type="entry name" value="Claspin"/>
</dbReference>
<evidence type="ECO:0000256" key="3">
    <source>
        <dbReference type="ARBA" id="ARBA00023242"/>
    </source>
</evidence>
<dbReference type="GO" id="GO:0010997">
    <property type="term" value="F:anaphase-promoting complex binding"/>
    <property type="evidence" value="ECO:0007669"/>
    <property type="project" value="TreeGrafter"/>
</dbReference>
<feature type="region of interest" description="Disordered" evidence="4">
    <location>
        <begin position="581"/>
        <end position="602"/>
    </location>
</feature>
<dbReference type="PANTHER" id="PTHR14396">
    <property type="entry name" value="CLASPIN"/>
    <property type="match status" value="1"/>
</dbReference>
<feature type="compositionally biased region" description="Polar residues" evidence="4">
    <location>
        <begin position="476"/>
        <end position="486"/>
    </location>
</feature>
<feature type="region of interest" description="Disordered" evidence="4">
    <location>
        <begin position="307"/>
        <end position="565"/>
    </location>
</feature>
<feature type="compositionally biased region" description="Pro residues" evidence="4">
    <location>
        <begin position="1359"/>
        <end position="1373"/>
    </location>
</feature>
<feature type="compositionally biased region" description="Polar residues" evidence="4">
    <location>
        <begin position="1374"/>
        <end position="1383"/>
    </location>
</feature>
<gene>
    <name evidence="5" type="ORF">MNOR_LOCUS16969</name>
</gene>
<dbReference type="PANTHER" id="PTHR14396:SF10">
    <property type="entry name" value="CLASPIN"/>
    <property type="match status" value="1"/>
</dbReference>
<feature type="compositionally biased region" description="Acidic residues" evidence="4">
    <location>
        <begin position="141"/>
        <end position="155"/>
    </location>
</feature>
<evidence type="ECO:0000256" key="2">
    <source>
        <dbReference type="ARBA" id="ARBA00022553"/>
    </source>
</evidence>
<feature type="compositionally biased region" description="Acidic residues" evidence="4">
    <location>
        <begin position="166"/>
        <end position="175"/>
    </location>
</feature>
<feature type="compositionally biased region" description="Polar residues" evidence="4">
    <location>
        <begin position="413"/>
        <end position="429"/>
    </location>
</feature>
<evidence type="ECO:0000313" key="6">
    <source>
        <dbReference type="Proteomes" id="UP001497623"/>
    </source>
</evidence>
<feature type="compositionally biased region" description="Polar residues" evidence="4">
    <location>
        <begin position="509"/>
        <end position="530"/>
    </location>
</feature>
<feature type="compositionally biased region" description="Acidic residues" evidence="4">
    <location>
        <begin position="756"/>
        <end position="789"/>
    </location>
</feature>
<feature type="compositionally biased region" description="Basic and acidic residues" evidence="4">
    <location>
        <begin position="430"/>
        <end position="441"/>
    </location>
</feature>
<feature type="region of interest" description="Disordered" evidence="4">
    <location>
        <begin position="1271"/>
        <end position="1312"/>
    </location>
</feature>
<feature type="region of interest" description="Disordered" evidence="4">
    <location>
        <begin position="881"/>
        <end position="902"/>
    </location>
</feature>
<reference evidence="5 6" key="1">
    <citation type="submission" date="2024-05" db="EMBL/GenBank/DDBJ databases">
        <authorList>
            <person name="Wallberg A."/>
        </authorList>
    </citation>
    <scope>NUCLEOTIDE SEQUENCE [LARGE SCALE GENOMIC DNA]</scope>
</reference>
<evidence type="ECO:0000256" key="4">
    <source>
        <dbReference type="SAM" id="MobiDB-lite"/>
    </source>
</evidence>
<protein>
    <recommendedName>
        <fullName evidence="7">Claspin</fullName>
    </recommendedName>
</protein>
<feature type="compositionally biased region" description="Acidic residues" evidence="4">
    <location>
        <begin position="338"/>
        <end position="347"/>
    </location>
</feature>
<keyword evidence="6" id="KW-1185">Reference proteome</keyword>
<feature type="compositionally biased region" description="Polar residues" evidence="4">
    <location>
        <begin position="543"/>
        <end position="552"/>
    </location>
</feature>
<feature type="compositionally biased region" description="Basic and acidic residues" evidence="4">
    <location>
        <begin position="348"/>
        <end position="369"/>
    </location>
</feature>
<dbReference type="GO" id="GO:0033314">
    <property type="term" value="P:mitotic DNA replication checkpoint signaling"/>
    <property type="evidence" value="ECO:0007669"/>
    <property type="project" value="TreeGrafter"/>
</dbReference>
<evidence type="ECO:0000256" key="1">
    <source>
        <dbReference type="ARBA" id="ARBA00004123"/>
    </source>
</evidence>
<comment type="caution">
    <text evidence="5">The sequence shown here is derived from an EMBL/GenBank/DDBJ whole genome shotgun (WGS) entry which is preliminary data.</text>
</comment>
<organism evidence="5 6">
    <name type="scientific">Meganyctiphanes norvegica</name>
    <name type="common">Northern krill</name>
    <name type="synonym">Thysanopoda norvegica</name>
    <dbReference type="NCBI Taxonomy" id="48144"/>
    <lineage>
        <taxon>Eukaryota</taxon>
        <taxon>Metazoa</taxon>
        <taxon>Ecdysozoa</taxon>
        <taxon>Arthropoda</taxon>
        <taxon>Crustacea</taxon>
        <taxon>Multicrustacea</taxon>
        <taxon>Malacostraca</taxon>
        <taxon>Eumalacostraca</taxon>
        <taxon>Eucarida</taxon>
        <taxon>Euphausiacea</taxon>
        <taxon>Euphausiidae</taxon>
        <taxon>Meganyctiphanes</taxon>
    </lineage>
</organism>
<feature type="compositionally biased region" description="Basic and acidic residues" evidence="4">
    <location>
        <begin position="323"/>
        <end position="337"/>
    </location>
</feature>